<protein>
    <recommendedName>
        <fullName evidence="3">Metal-dependent HD superfamily phosphohydrolase</fullName>
    </recommendedName>
</protein>
<dbReference type="InterPro" id="IPR009218">
    <property type="entry name" value="HD_phosphohydro"/>
</dbReference>
<dbReference type="PANTHER" id="PTHR21174:SF0">
    <property type="entry name" value="HD PHOSPHOHYDROLASE FAMILY PROTEIN-RELATED"/>
    <property type="match status" value="1"/>
</dbReference>
<proteinExistence type="predicted"/>
<dbReference type="PANTHER" id="PTHR21174">
    <property type="match status" value="1"/>
</dbReference>
<organism evidence="1 2">
    <name type="scientific">Luteimonas fraxinea</name>
    <dbReference type="NCBI Taxonomy" id="2901869"/>
    <lineage>
        <taxon>Bacteria</taxon>
        <taxon>Pseudomonadati</taxon>
        <taxon>Pseudomonadota</taxon>
        <taxon>Gammaproteobacteria</taxon>
        <taxon>Lysobacterales</taxon>
        <taxon>Lysobacteraceae</taxon>
        <taxon>Luteimonas</taxon>
    </lineage>
</organism>
<evidence type="ECO:0000313" key="2">
    <source>
        <dbReference type="Proteomes" id="UP001430360"/>
    </source>
</evidence>
<dbReference type="Proteomes" id="UP001430360">
    <property type="component" value="Unassembled WGS sequence"/>
</dbReference>
<reference evidence="1" key="2">
    <citation type="journal article" date="2022" name="Syst. Appl. Microbiol.">
        <title>Physiological and genomic characterisation of Luteimonas fraxinea sp. nov., a bacterial species associated with trees tolerant to ash dieback.</title>
        <authorList>
            <person name="Ulrich K."/>
            <person name="Becker R."/>
            <person name="Behrendt U."/>
            <person name="Kube M."/>
            <person name="Schneck V."/>
            <person name="Ulrich A."/>
        </authorList>
    </citation>
    <scope>NUCLEOTIDE SEQUENCE</scope>
    <source>
        <strain evidence="1">A1P009</strain>
    </source>
</reference>
<dbReference type="SUPFAM" id="SSF109604">
    <property type="entry name" value="HD-domain/PDEase-like"/>
    <property type="match status" value="1"/>
</dbReference>
<gene>
    <name evidence="1" type="ORF">LTT95_05060</name>
</gene>
<accession>A0ABS8UA04</accession>
<sequence length="209" mass="23515">MSNPESTVFPLPPEMQAALESAYATPPRAYHNLGHVETLLRHFDEVAARDGWAQPVEVRLAILYHDAIYDARAGDNEARSAELAVESIACWLPDAGIDAGRVADLIRLTARHGQLSADDFADDPHADDARRFLDCDMAILAADDVAFDAYDRGIAAEYRHVPRWLYAVNRRRFLKSLLARPRIYLDDGFHARLDAQARHNLRRAVTTKR</sequence>
<evidence type="ECO:0000313" key="1">
    <source>
        <dbReference type="EMBL" id="MCD9096306.1"/>
    </source>
</evidence>
<dbReference type="RefSeq" id="WP_232134833.1">
    <property type="nucleotide sequence ID" value="NZ_CP089507.1"/>
</dbReference>
<dbReference type="PIRSF" id="PIRSF035170">
    <property type="entry name" value="HD_phosphohydro"/>
    <property type="match status" value="1"/>
</dbReference>
<dbReference type="EMBL" id="JAJQKU010000002">
    <property type="protein sequence ID" value="MCD9096306.1"/>
    <property type="molecule type" value="Genomic_DNA"/>
</dbReference>
<comment type="caution">
    <text evidence="1">The sequence shown here is derived from an EMBL/GenBank/DDBJ whole genome shotgun (WGS) entry which is preliminary data.</text>
</comment>
<evidence type="ECO:0008006" key="3">
    <source>
        <dbReference type="Google" id="ProtNLM"/>
    </source>
</evidence>
<reference evidence="1" key="1">
    <citation type="submission" date="2021-12" db="EMBL/GenBank/DDBJ databases">
        <authorList>
            <person name="Ulrich A."/>
        </authorList>
    </citation>
    <scope>NUCLEOTIDE SEQUENCE</scope>
    <source>
        <strain evidence="1">A1P009</strain>
    </source>
</reference>
<dbReference type="Gene3D" id="1.10.3210.10">
    <property type="entry name" value="Hypothetical protein af1432"/>
    <property type="match status" value="1"/>
</dbReference>
<name>A0ABS8UA04_9GAMM</name>
<keyword evidence="2" id="KW-1185">Reference proteome</keyword>